<reference evidence="3 4" key="1">
    <citation type="submission" date="2019-06" db="EMBL/GenBank/DDBJ databases">
        <title>Flavibacter putida gen. nov., sp. nov., a novel marine bacterium of the family Flavobacteriaceae isolated from coastal seawater.</title>
        <authorList>
            <person name="Feng X."/>
        </authorList>
    </citation>
    <scope>NUCLEOTIDE SEQUENCE [LARGE SCALE GENOMIC DNA]</scope>
    <source>
        <strain evidence="3 4">PLHSN227</strain>
    </source>
</reference>
<dbReference type="EMBL" id="VIAR01000009">
    <property type="protein sequence ID" value="TQD37736.1"/>
    <property type="molecule type" value="Genomic_DNA"/>
</dbReference>
<feature type="transmembrane region" description="Helical" evidence="1">
    <location>
        <begin position="160"/>
        <end position="178"/>
    </location>
</feature>
<comment type="caution">
    <text evidence="3">The sequence shown here is derived from an EMBL/GenBank/DDBJ whole genome shotgun (WGS) entry which is preliminary data.</text>
</comment>
<evidence type="ECO:0000256" key="1">
    <source>
        <dbReference type="SAM" id="Phobius"/>
    </source>
</evidence>
<feature type="transmembrane region" description="Helical" evidence="1">
    <location>
        <begin position="12"/>
        <end position="30"/>
    </location>
</feature>
<evidence type="ECO:0000313" key="4">
    <source>
        <dbReference type="Proteomes" id="UP000317169"/>
    </source>
</evidence>
<dbReference type="InterPro" id="IPR000326">
    <property type="entry name" value="PAP2/HPO"/>
</dbReference>
<dbReference type="AlphaFoldDB" id="A0A507ZJ50"/>
<dbReference type="SMART" id="SM00014">
    <property type="entry name" value="acidPPc"/>
    <property type="match status" value="1"/>
</dbReference>
<dbReference type="Gene3D" id="1.20.144.10">
    <property type="entry name" value="Phosphatidic acid phosphatase type 2/haloperoxidase"/>
    <property type="match status" value="2"/>
</dbReference>
<keyword evidence="1" id="KW-1133">Transmembrane helix</keyword>
<dbReference type="Proteomes" id="UP000317169">
    <property type="component" value="Unassembled WGS sequence"/>
</dbReference>
<feature type="transmembrane region" description="Helical" evidence="1">
    <location>
        <begin position="36"/>
        <end position="52"/>
    </location>
</feature>
<keyword evidence="1" id="KW-0472">Membrane</keyword>
<sequence>MIEQLKTWDRELFVYLNGLGAKGFDLFWIGVTQEEIWIPLYLLFIVLIFLFFKIKRNKIVAYAGFFASFIVAFGLTRLIKATIKRLRPNNVESLQDIIRILQEPTYYSFVSGHTSTSVALSTFMVLLLRDRFKWIYLVYIWPLLFAYSRIYVGVHYPSDIAAGALLGFVCGLTIYKICQRYFTEEEKVYSTN</sequence>
<dbReference type="SUPFAM" id="SSF48317">
    <property type="entry name" value="Acid phosphatase/Vanadium-dependent haloperoxidase"/>
    <property type="match status" value="1"/>
</dbReference>
<dbReference type="InterPro" id="IPR036938">
    <property type="entry name" value="PAP2/HPO_sf"/>
</dbReference>
<feature type="domain" description="Phosphatidic acid phosphatase type 2/haloperoxidase" evidence="2">
    <location>
        <begin position="60"/>
        <end position="175"/>
    </location>
</feature>
<keyword evidence="1" id="KW-0812">Transmembrane</keyword>
<dbReference type="OrthoDB" id="9789113at2"/>
<feature type="transmembrane region" description="Helical" evidence="1">
    <location>
        <begin position="106"/>
        <end position="127"/>
    </location>
</feature>
<accession>A0A507ZJ50</accession>
<protein>
    <submittedName>
        <fullName evidence="3">Phosphatase PAP2 family protein</fullName>
    </submittedName>
</protein>
<keyword evidence="4" id="KW-1185">Reference proteome</keyword>
<feature type="transmembrane region" description="Helical" evidence="1">
    <location>
        <begin position="59"/>
        <end position="79"/>
    </location>
</feature>
<dbReference type="PANTHER" id="PTHR14969">
    <property type="entry name" value="SPHINGOSINE-1-PHOSPHATE PHOSPHOHYDROLASE"/>
    <property type="match status" value="1"/>
</dbReference>
<dbReference type="Pfam" id="PF01569">
    <property type="entry name" value="PAP2"/>
    <property type="match status" value="1"/>
</dbReference>
<organism evidence="3 4">
    <name type="scientific">Haloflavibacter putidus</name>
    <dbReference type="NCBI Taxonomy" id="2576776"/>
    <lineage>
        <taxon>Bacteria</taxon>
        <taxon>Pseudomonadati</taxon>
        <taxon>Bacteroidota</taxon>
        <taxon>Flavobacteriia</taxon>
        <taxon>Flavobacteriales</taxon>
        <taxon>Flavobacteriaceae</taxon>
        <taxon>Haloflavibacter</taxon>
    </lineage>
</organism>
<evidence type="ECO:0000313" key="3">
    <source>
        <dbReference type="EMBL" id="TQD37736.1"/>
    </source>
</evidence>
<feature type="transmembrane region" description="Helical" evidence="1">
    <location>
        <begin position="134"/>
        <end position="154"/>
    </location>
</feature>
<gene>
    <name evidence="3" type="ORF">FKR84_09695</name>
</gene>
<proteinExistence type="predicted"/>
<dbReference type="RefSeq" id="WP_141422111.1">
    <property type="nucleotide sequence ID" value="NZ_VIAR01000009.1"/>
</dbReference>
<evidence type="ECO:0000259" key="2">
    <source>
        <dbReference type="SMART" id="SM00014"/>
    </source>
</evidence>
<dbReference type="PANTHER" id="PTHR14969:SF13">
    <property type="entry name" value="AT30094P"/>
    <property type="match status" value="1"/>
</dbReference>
<name>A0A507ZJ50_9FLAO</name>